<evidence type="ECO:0000256" key="6">
    <source>
        <dbReference type="ARBA" id="ARBA00022967"/>
    </source>
</evidence>
<keyword evidence="4" id="KW-0201">Cytochrome c-type biogenesis</keyword>
<evidence type="ECO:0000256" key="1">
    <source>
        <dbReference type="ARBA" id="ARBA00005417"/>
    </source>
</evidence>
<dbReference type="InterPro" id="IPR003439">
    <property type="entry name" value="ABC_transporter-like_ATP-bd"/>
</dbReference>
<dbReference type="SMART" id="SM00382">
    <property type="entry name" value="AAA"/>
    <property type="match status" value="1"/>
</dbReference>
<dbReference type="NCBIfam" id="TIGR01189">
    <property type="entry name" value="ccmA"/>
    <property type="match status" value="1"/>
</dbReference>
<dbReference type="SUPFAM" id="SSF52540">
    <property type="entry name" value="P-loop containing nucleoside triphosphate hydrolases"/>
    <property type="match status" value="1"/>
</dbReference>
<dbReference type="AlphaFoldDB" id="A0A317PF71"/>
<dbReference type="InterPro" id="IPR017871">
    <property type="entry name" value="ABC_transporter-like_CS"/>
</dbReference>
<organism evidence="9 10">
    <name type="scientific">Hoeflea marina</name>
    <dbReference type="NCBI Taxonomy" id="274592"/>
    <lineage>
        <taxon>Bacteria</taxon>
        <taxon>Pseudomonadati</taxon>
        <taxon>Pseudomonadota</taxon>
        <taxon>Alphaproteobacteria</taxon>
        <taxon>Hyphomicrobiales</taxon>
        <taxon>Rhizobiaceae</taxon>
        <taxon>Hoeflea</taxon>
    </lineage>
</organism>
<name>A0A317PF71_9HYPH</name>
<evidence type="ECO:0000313" key="9">
    <source>
        <dbReference type="EMBL" id="PWV98290.1"/>
    </source>
</evidence>
<evidence type="ECO:0000259" key="8">
    <source>
        <dbReference type="PROSITE" id="PS50893"/>
    </source>
</evidence>
<keyword evidence="6" id="KW-1278">Translocase</keyword>
<dbReference type="GO" id="GO:0022857">
    <property type="term" value="F:transmembrane transporter activity"/>
    <property type="evidence" value="ECO:0007669"/>
    <property type="project" value="InterPro"/>
</dbReference>
<accession>A0A317PF71</accession>
<keyword evidence="2" id="KW-0813">Transport</keyword>
<comment type="caution">
    <text evidence="9">The sequence shown here is derived from an EMBL/GenBank/DDBJ whole genome shotgun (WGS) entry which is preliminary data.</text>
</comment>
<dbReference type="Gene3D" id="3.40.50.300">
    <property type="entry name" value="P-loop containing nucleotide triphosphate hydrolases"/>
    <property type="match status" value="1"/>
</dbReference>
<evidence type="ECO:0000256" key="4">
    <source>
        <dbReference type="ARBA" id="ARBA00022748"/>
    </source>
</evidence>
<dbReference type="GO" id="GO:0017004">
    <property type="term" value="P:cytochrome complex assembly"/>
    <property type="evidence" value="ECO:0007669"/>
    <property type="project" value="UniProtKB-KW"/>
</dbReference>
<evidence type="ECO:0000256" key="2">
    <source>
        <dbReference type="ARBA" id="ARBA00022448"/>
    </source>
</evidence>
<keyword evidence="5" id="KW-0067">ATP-binding</keyword>
<dbReference type="PROSITE" id="PS50893">
    <property type="entry name" value="ABC_TRANSPORTER_2"/>
    <property type="match status" value="1"/>
</dbReference>
<keyword evidence="7" id="KW-0472">Membrane</keyword>
<proteinExistence type="inferred from homology"/>
<gene>
    <name evidence="9" type="ORF">DFR52_105272</name>
</gene>
<feature type="domain" description="ABC transporter" evidence="8">
    <location>
        <begin position="3"/>
        <end position="221"/>
    </location>
</feature>
<sequence length="223" mass="23594">MQAKATNLRGRRGDSVVFSAVGFTLQSGRALVVTGPNGAGKSTLLRVLAGLLGADEGSFRLTDAAGIDLPVAREAHYLGHANAMKRELTVTENLSFWRNFLAADQPSGLSVDAAIDAVGLSGVGHLPFGYLSAGQKRRIALARLLVARRPLWLLDEPTAALDAKADSMFAGLVTAHLERGGMAIAATHQPLGLESVETLRLDGVHHAVDSEHGTWDDRSEVRA</sequence>
<keyword evidence="10" id="KW-1185">Reference proteome</keyword>
<dbReference type="InterPro" id="IPR003593">
    <property type="entry name" value="AAA+_ATPase"/>
</dbReference>
<dbReference type="GO" id="GO:0016887">
    <property type="term" value="F:ATP hydrolysis activity"/>
    <property type="evidence" value="ECO:0007669"/>
    <property type="project" value="InterPro"/>
</dbReference>
<keyword evidence="3" id="KW-0547">Nucleotide-binding</keyword>
<protein>
    <submittedName>
        <fullName evidence="9">Heme exporter protein A</fullName>
    </submittedName>
</protein>
<dbReference type="InterPro" id="IPR027417">
    <property type="entry name" value="P-loop_NTPase"/>
</dbReference>
<reference evidence="9 10" key="1">
    <citation type="submission" date="2018-05" db="EMBL/GenBank/DDBJ databases">
        <title>Genomic Encyclopedia of Type Strains, Phase IV (KMG-IV): sequencing the most valuable type-strain genomes for metagenomic binning, comparative biology and taxonomic classification.</title>
        <authorList>
            <person name="Goeker M."/>
        </authorList>
    </citation>
    <scope>NUCLEOTIDE SEQUENCE [LARGE SCALE GENOMIC DNA]</scope>
    <source>
        <strain evidence="9 10">DSM 16791</strain>
    </source>
</reference>
<dbReference type="PROSITE" id="PS00211">
    <property type="entry name" value="ABC_TRANSPORTER_1"/>
    <property type="match status" value="1"/>
</dbReference>
<dbReference type="InterPro" id="IPR005895">
    <property type="entry name" value="ABC_transptr_haem_export_CcmA"/>
</dbReference>
<dbReference type="GO" id="GO:0005524">
    <property type="term" value="F:ATP binding"/>
    <property type="evidence" value="ECO:0007669"/>
    <property type="project" value="UniProtKB-KW"/>
</dbReference>
<dbReference type="PANTHER" id="PTHR43499">
    <property type="entry name" value="ABC TRANSPORTER I FAMILY MEMBER 1"/>
    <property type="match status" value="1"/>
</dbReference>
<dbReference type="OrthoDB" id="9800654at2"/>
<dbReference type="Proteomes" id="UP000246352">
    <property type="component" value="Unassembled WGS sequence"/>
</dbReference>
<evidence type="ECO:0000256" key="3">
    <source>
        <dbReference type="ARBA" id="ARBA00022741"/>
    </source>
</evidence>
<dbReference type="PANTHER" id="PTHR43499:SF1">
    <property type="entry name" value="ABC TRANSPORTER I FAMILY MEMBER 1"/>
    <property type="match status" value="1"/>
</dbReference>
<dbReference type="EMBL" id="QGTR01000005">
    <property type="protein sequence ID" value="PWV98290.1"/>
    <property type="molecule type" value="Genomic_DNA"/>
</dbReference>
<evidence type="ECO:0000313" key="10">
    <source>
        <dbReference type="Proteomes" id="UP000246352"/>
    </source>
</evidence>
<dbReference type="RefSeq" id="WP_110033703.1">
    <property type="nucleotide sequence ID" value="NZ_QGTR01000005.1"/>
</dbReference>
<dbReference type="Pfam" id="PF00005">
    <property type="entry name" value="ABC_tran"/>
    <property type="match status" value="1"/>
</dbReference>
<comment type="similarity">
    <text evidence="1">Belongs to the ABC transporter superfamily.</text>
</comment>
<evidence type="ECO:0000256" key="7">
    <source>
        <dbReference type="ARBA" id="ARBA00023136"/>
    </source>
</evidence>
<evidence type="ECO:0000256" key="5">
    <source>
        <dbReference type="ARBA" id="ARBA00022840"/>
    </source>
</evidence>